<evidence type="ECO:0000259" key="1">
    <source>
        <dbReference type="Pfam" id="PF12671"/>
    </source>
</evidence>
<gene>
    <name evidence="2" type="ORF">BN765_02129</name>
</gene>
<dbReference type="InterPro" id="IPR024301">
    <property type="entry name" value="Amidase_6"/>
</dbReference>
<dbReference type="Pfam" id="PF12671">
    <property type="entry name" value="Amidase_6"/>
    <property type="match status" value="1"/>
</dbReference>
<dbReference type="PROSITE" id="PS51257">
    <property type="entry name" value="PROKAR_LIPOPROTEIN"/>
    <property type="match status" value="1"/>
</dbReference>
<feature type="domain" description="Putative amidase" evidence="1">
    <location>
        <begin position="189"/>
        <end position="337"/>
    </location>
</feature>
<accession>R5ZKZ0</accession>
<dbReference type="PANTHER" id="PTHR40032:SF1">
    <property type="entry name" value="EXPORTED PROTEIN"/>
    <property type="match status" value="1"/>
</dbReference>
<proteinExistence type="predicted"/>
<organism evidence="2 3">
    <name type="scientific">Lachnospira eligens CAG:72</name>
    <dbReference type="NCBI Taxonomy" id="1263077"/>
    <lineage>
        <taxon>Bacteria</taxon>
        <taxon>Bacillati</taxon>
        <taxon>Bacillota</taxon>
        <taxon>Clostridia</taxon>
        <taxon>Lachnospirales</taxon>
        <taxon>Lachnospiraceae</taxon>
        <taxon>Lachnospira</taxon>
    </lineage>
</organism>
<dbReference type="AlphaFoldDB" id="R5ZKZ0"/>
<dbReference type="EMBL" id="CBBU010000076">
    <property type="protein sequence ID" value="CDA40353.1"/>
    <property type="molecule type" value="Genomic_DNA"/>
</dbReference>
<dbReference type="Proteomes" id="UP000018175">
    <property type="component" value="Unassembled WGS sequence"/>
</dbReference>
<evidence type="ECO:0000313" key="3">
    <source>
        <dbReference type="Proteomes" id="UP000018175"/>
    </source>
</evidence>
<name>R5ZKZ0_9FIRM</name>
<reference evidence="2" key="1">
    <citation type="submission" date="2012-11" db="EMBL/GenBank/DDBJ databases">
        <title>Dependencies among metagenomic species, viruses, plasmids and units of genetic variation.</title>
        <authorList>
            <person name="Nielsen H.B."/>
            <person name="Almeida M."/>
            <person name="Juncker A.S."/>
            <person name="Rasmussen S."/>
            <person name="Li J."/>
            <person name="Sunagawa S."/>
            <person name="Plichta D."/>
            <person name="Gautier L."/>
            <person name="Le Chatelier E."/>
            <person name="Peletier E."/>
            <person name="Bonde I."/>
            <person name="Nielsen T."/>
            <person name="Manichanh C."/>
            <person name="Arumugam M."/>
            <person name="Batto J."/>
            <person name="Santos M.B.Q.D."/>
            <person name="Blom N."/>
            <person name="Borruel N."/>
            <person name="Burgdorf K.S."/>
            <person name="Boumezbeur F."/>
            <person name="Casellas F."/>
            <person name="Dore J."/>
            <person name="Guarner F."/>
            <person name="Hansen T."/>
            <person name="Hildebrand F."/>
            <person name="Kaas R.S."/>
            <person name="Kennedy S."/>
            <person name="Kristiansen K."/>
            <person name="Kultima J.R."/>
            <person name="Leonard P."/>
            <person name="Levenez F."/>
            <person name="Lund O."/>
            <person name="Moumen B."/>
            <person name="Le Paslier D."/>
            <person name="Pons N."/>
            <person name="Pedersen O."/>
            <person name="Prifti E."/>
            <person name="Qin J."/>
            <person name="Raes J."/>
            <person name="Tap J."/>
            <person name="Tims S."/>
            <person name="Ussery D.W."/>
            <person name="Yamada T."/>
            <person name="MetaHit consortium"/>
            <person name="Renault P."/>
            <person name="Sicheritz-Ponten T."/>
            <person name="Bork P."/>
            <person name="Wang J."/>
            <person name="Brunak S."/>
            <person name="Ehrlich S.D."/>
        </authorList>
    </citation>
    <scope>NUCLEOTIDE SEQUENCE [LARGE SCALE GENOMIC DNA]</scope>
</reference>
<dbReference type="PANTHER" id="PTHR40032">
    <property type="entry name" value="EXPORTED PROTEIN-RELATED"/>
    <property type="match status" value="1"/>
</dbReference>
<protein>
    <recommendedName>
        <fullName evidence="1">Putative amidase domain-containing protein</fullName>
    </recommendedName>
</protein>
<evidence type="ECO:0000313" key="2">
    <source>
        <dbReference type="EMBL" id="CDA40353.1"/>
    </source>
</evidence>
<comment type="caution">
    <text evidence="2">The sequence shown here is derived from an EMBL/GenBank/DDBJ whole genome shotgun (WGS) entry which is preliminary data.</text>
</comment>
<sequence length="364" mass="42823">MKKILSVFMVVVSMISCIFGMTCYASEYEKDELRGNIYENQTSKKFSMVEGEIVFINDMPNKLYITFESQSEAIESIKELIPELLLELASQYNLEELNNSNWIQYEDCMYQYREKCNDLSLLNQMDELVSFFDIYENYDKNIEIKALVDEYNEDNTEEIAEKLALLLPYYTTFVKDYFGDIQSARSSFNINAAINYAVKHATDYNYLEYGYLGTRDCTNFVSQILENGGYEQEITDSVYSGWWHINHGYENQYSRSWTIADTFARYMGVGFTTHDNFDFSVNIQRGDFVALDTRNEGDWGHMGFVTNVDFMYEDGYHYQENETGKYLDYKIAQHSDNYNAWASEEVNHWDEYEAKGARYGRVRR</sequence>